<feature type="compositionally biased region" description="Low complexity" evidence="1">
    <location>
        <begin position="212"/>
        <end position="232"/>
    </location>
</feature>
<dbReference type="InterPro" id="IPR049608">
    <property type="entry name" value="TraP-like"/>
</dbReference>
<name>A0A6D0G254_ECOLX</name>
<feature type="transmembrane region" description="Helical" evidence="2">
    <location>
        <begin position="76"/>
        <end position="97"/>
    </location>
</feature>
<feature type="region of interest" description="Disordered" evidence="1">
    <location>
        <begin position="1"/>
        <end position="67"/>
    </location>
</feature>
<keyword evidence="2" id="KW-0812">Transmembrane</keyword>
<dbReference type="NCBIfam" id="NF033885">
    <property type="entry name" value="conj_TraP_IncI1"/>
    <property type="match status" value="1"/>
</dbReference>
<evidence type="ECO:0000313" key="3">
    <source>
        <dbReference type="EMBL" id="KAE9728753.1"/>
    </source>
</evidence>
<proteinExistence type="predicted"/>
<evidence type="ECO:0000313" key="4">
    <source>
        <dbReference type="Proteomes" id="UP000437875"/>
    </source>
</evidence>
<feature type="compositionally biased region" description="Acidic residues" evidence="1">
    <location>
        <begin position="37"/>
        <end position="65"/>
    </location>
</feature>
<keyword evidence="2" id="KW-1133">Transmembrane helix</keyword>
<dbReference type="AlphaFoldDB" id="A0A6D0G254"/>
<evidence type="ECO:0000256" key="1">
    <source>
        <dbReference type="SAM" id="MobiDB-lite"/>
    </source>
</evidence>
<dbReference type="EMBL" id="WSGM01000015">
    <property type="protein sequence ID" value="KAE9728753.1"/>
    <property type="molecule type" value="Genomic_DNA"/>
</dbReference>
<feature type="region of interest" description="Disordered" evidence="1">
    <location>
        <begin position="212"/>
        <end position="238"/>
    </location>
</feature>
<protein>
    <submittedName>
        <fullName evidence="3">Conjugal transfer protein TraP</fullName>
    </submittedName>
</protein>
<reference evidence="3 4" key="1">
    <citation type="submission" date="2019-10" db="EMBL/GenBank/DDBJ databases">
        <title>Antimicrobial-resistant enteric bacteria are widely distributed amongst people, animals and the environment in northern Tanzania.</title>
        <authorList>
            <person name="Subbiah M."/>
            <person name="Call D.R."/>
        </authorList>
    </citation>
    <scope>NUCLEOTIDE SEQUENCE [LARGE SCALE GENOMIC DNA]</scope>
    <source>
        <strain evidence="3 4">TzEc067</strain>
    </source>
</reference>
<accession>A0A6D0G254</accession>
<dbReference type="Proteomes" id="UP000437875">
    <property type="component" value="Unassembled WGS sequence"/>
</dbReference>
<comment type="caution">
    <text evidence="3">The sequence shown here is derived from an EMBL/GenBank/DDBJ whole genome shotgun (WGS) entry which is preliminary data.</text>
</comment>
<gene>
    <name evidence="3" type="primary">traP</name>
    <name evidence="3" type="ORF">GP711_20965</name>
</gene>
<dbReference type="RefSeq" id="WP_157702633.1">
    <property type="nucleotide sequence ID" value="NZ_WSGM01000015.1"/>
</dbReference>
<sequence>MSKHHNNDTGDFDIPDILPDPATDTDLQVLTAPPPDTDPDLPEADEEITDTDDDPESAPEDEEDTPLPFWHWQRPLFLGLSLPIIGGILLAIVALVVTSLPSSPPAGNDLTLTPAETTAADTALRTAHTQPRAMTMDNNQPGEAVPPTGGTDLQALTRALKEEMDQRTDALQSQITKLSGGVAGLSDALRKDEDALRNLMTRVQALEAAVRQTTTAPRTAAQPAQATDTAPASRRTTVHSAISGMRIVSMDSGMAWIRWKDSTWSVRQGDRLGSVTITGIDPAERTVTTTGGVIH</sequence>
<evidence type="ECO:0000256" key="2">
    <source>
        <dbReference type="SAM" id="Phobius"/>
    </source>
</evidence>
<keyword evidence="2" id="KW-0472">Membrane</keyword>
<organism evidence="3 4">
    <name type="scientific">Escherichia coli</name>
    <dbReference type="NCBI Taxonomy" id="562"/>
    <lineage>
        <taxon>Bacteria</taxon>
        <taxon>Pseudomonadati</taxon>
        <taxon>Pseudomonadota</taxon>
        <taxon>Gammaproteobacteria</taxon>
        <taxon>Enterobacterales</taxon>
        <taxon>Enterobacteriaceae</taxon>
        <taxon>Escherichia</taxon>
    </lineage>
</organism>